<evidence type="ECO:0000313" key="3">
    <source>
        <dbReference type="Proteomes" id="UP000270499"/>
    </source>
</evidence>
<dbReference type="SUPFAM" id="SSF56300">
    <property type="entry name" value="Metallo-dependent phosphatases"/>
    <property type="match status" value="1"/>
</dbReference>
<dbReference type="AlphaFoldDB" id="A0A3M5FYU2"/>
<reference evidence="2 3" key="1">
    <citation type="submission" date="2018-08" db="EMBL/GenBank/DDBJ databases">
        <title>Recombination of ecologically and evolutionarily significant loci maintains genetic cohesion in the Pseudomonas syringae species complex.</title>
        <authorList>
            <person name="Dillon M."/>
            <person name="Thakur S."/>
            <person name="Almeida R.N.D."/>
            <person name="Weir B.S."/>
            <person name="Guttman D.S."/>
        </authorList>
    </citation>
    <scope>NUCLEOTIDE SEQUENCE [LARGE SCALE GENOMIC DNA]</scope>
    <source>
        <strain evidence="2 3">ICMP 9421</strain>
    </source>
</reference>
<dbReference type="Gene3D" id="3.60.21.10">
    <property type="match status" value="1"/>
</dbReference>
<evidence type="ECO:0000259" key="1">
    <source>
        <dbReference type="Pfam" id="PF00149"/>
    </source>
</evidence>
<dbReference type="PANTHER" id="PTHR37844:SF2">
    <property type="entry name" value="SER_THR PROTEIN PHOSPHATASE SUPERFAMILY (AFU_ORTHOLOGUE AFUA_1G14840)"/>
    <property type="match status" value="1"/>
</dbReference>
<dbReference type="InterPro" id="IPR004843">
    <property type="entry name" value="Calcineurin-like_PHP"/>
</dbReference>
<dbReference type="Pfam" id="PF00149">
    <property type="entry name" value="Metallophos"/>
    <property type="match status" value="1"/>
</dbReference>
<dbReference type="GO" id="GO:0016787">
    <property type="term" value="F:hydrolase activity"/>
    <property type="evidence" value="ECO:0007669"/>
    <property type="project" value="InterPro"/>
</dbReference>
<accession>A0A3M5FYU2</accession>
<dbReference type="EMBL" id="RBSW01000208">
    <property type="protein sequence ID" value="RMS79595.1"/>
    <property type="molecule type" value="Genomic_DNA"/>
</dbReference>
<feature type="domain" description="Calcineurin-like phosphoesterase" evidence="1">
    <location>
        <begin position="31"/>
        <end position="239"/>
    </location>
</feature>
<dbReference type="PANTHER" id="PTHR37844">
    <property type="entry name" value="SER/THR PROTEIN PHOSPHATASE SUPERFAMILY (AFU_ORTHOLOGUE AFUA_1G14840)"/>
    <property type="match status" value="1"/>
</dbReference>
<protein>
    <submittedName>
        <fullName evidence="2">Metallophosphoesterase</fullName>
    </submittedName>
</protein>
<proteinExistence type="predicted"/>
<dbReference type="Proteomes" id="UP000270499">
    <property type="component" value="Unassembled WGS sequence"/>
</dbReference>
<name>A0A3M5FYU2_PSESS</name>
<evidence type="ECO:0000313" key="2">
    <source>
        <dbReference type="EMBL" id="RMS79595.1"/>
    </source>
</evidence>
<gene>
    <name evidence="2" type="ORF">ALP59_02975</name>
</gene>
<organism evidence="2 3">
    <name type="scientific">Pseudomonas savastanoi</name>
    <name type="common">Pseudomonas syringae pv. savastanoi</name>
    <dbReference type="NCBI Taxonomy" id="29438"/>
    <lineage>
        <taxon>Bacteria</taxon>
        <taxon>Pseudomonadati</taxon>
        <taxon>Pseudomonadota</taxon>
        <taxon>Gammaproteobacteria</taxon>
        <taxon>Pseudomonadales</taxon>
        <taxon>Pseudomonadaceae</taxon>
        <taxon>Pseudomonas</taxon>
    </lineage>
</organism>
<comment type="caution">
    <text evidence="2">The sequence shown here is derived from an EMBL/GenBank/DDBJ whole genome shotgun (WGS) entry which is preliminary data.</text>
</comment>
<dbReference type="InterPro" id="IPR029052">
    <property type="entry name" value="Metallo-depent_PP-like"/>
</dbReference>
<sequence length="272" mass="30331">MAMPRSSAIYHWSDPLAQKRLAAISALETPMKILIYSDLHNEFDRFVPPPANVDLVVLAGDIDLLARGVKWANDTFETDVIYCSGNHEFYKGHIDRTMEKMKAAAAANVHVLDNEVWTSGSVRFLVGTGWTDFGSTGDVVAASSVCASGMNDFRMIRAGSGYRRLRPADVIEKNRIATEFLGQELAKPFNGKTVVVSHHCPFSEAAGDEHVGHISAAYYNRWYTLAELADFWIFGHTHQAIDSLYGRCRLISNPRGYPQEQTGFNPYKILEI</sequence>